<accession>T1J6R7</accession>
<dbReference type="SUPFAM" id="SSF48726">
    <property type="entry name" value="Immunoglobulin"/>
    <property type="match status" value="12"/>
</dbReference>
<dbReference type="InterPro" id="IPR013098">
    <property type="entry name" value="Ig_I-set"/>
</dbReference>
<feature type="domain" description="Fibronectin type-III" evidence="11">
    <location>
        <begin position="1455"/>
        <end position="1562"/>
    </location>
</feature>
<feature type="domain" description="Ig-like" evidence="10">
    <location>
        <begin position="145"/>
        <end position="224"/>
    </location>
</feature>
<protein>
    <recommendedName>
        <fullName evidence="14">Down syndrome cell adhesion molecule</fullName>
    </recommendedName>
</protein>
<feature type="domain" description="Ig-like" evidence="10">
    <location>
        <begin position="848"/>
        <end position="939"/>
    </location>
</feature>
<reference evidence="13" key="1">
    <citation type="submission" date="2011-05" db="EMBL/GenBank/DDBJ databases">
        <authorList>
            <person name="Richards S.R."/>
            <person name="Qu J."/>
            <person name="Jiang H."/>
            <person name="Jhangiani S.N."/>
            <person name="Agravi P."/>
            <person name="Goodspeed R."/>
            <person name="Gross S."/>
            <person name="Mandapat C."/>
            <person name="Jackson L."/>
            <person name="Mathew T."/>
            <person name="Pu L."/>
            <person name="Thornton R."/>
            <person name="Saada N."/>
            <person name="Wilczek-Boney K.B."/>
            <person name="Lee S."/>
            <person name="Kovar C."/>
            <person name="Wu Y."/>
            <person name="Scherer S.E."/>
            <person name="Worley K.C."/>
            <person name="Muzny D.M."/>
            <person name="Gibbs R."/>
        </authorList>
    </citation>
    <scope>NUCLEOTIDE SEQUENCE</scope>
    <source>
        <strain evidence="13">Brora</strain>
    </source>
</reference>
<keyword evidence="5" id="KW-1133">Transmembrane helix</keyword>
<evidence type="ECO:0000256" key="4">
    <source>
        <dbReference type="ARBA" id="ARBA00022737"/>
    </source>
</evidence>
<feature type="domain" description="Fibronectin type-III" evidence="11">
    <location>
        <begin position="1654"/>
        <end position="1753"/>
    </location>
</feature>
<dbReference type="PROSITE" id="PS50835">
    <property type="entry name" value="IG_LIKE"/>
    <property type="match status" value="12"/>
</dbReference>
<evidence type="ECO:0000259" key="11">
    <source>
        <dbReference type="PROSITE" id="PS50853"/>
    </source>
</evidence>
<dbReference type="EMBL" id="AFFK01021682">
    <property type="status" value="NOT_ANNOTATED_CDS"/>
    <property type="molecule type" value="Genomic_DNA"/>
</dbReference>
<keyword evidence="6" id="KW-0472">Membrane</keyword>
<feature type="domain" description="Ig-like" evidence="10">
    <location>
        <begin position="241"/>
        <end position="332"/>
    </location>
</feature>
<dbReference type="InterPro" id="IPR013783">
    <property type="entry name" value="Ig-like_fold"/>
</dbReference>
<feature type="domain" description="Ig-like" evidence="10">
    <location>
        <begin position="425"/>
        <end position="518"/>
    </location>
</feature>
<dbReference type="Proteomes" id="UP000014500">
    <property type="component" value="Unassembled WGS sequence"/>
</dbReference>
<evidence type="ECO:0000256" key="8">
    <source>
        <dbReference type="ARBA" id="ARBA00023319"/>
    </source>
</evidence>
<evidence type="ECO:0008006" key="14">
    <source>
        <dbReference type="Google" id="ProtNLM"/>
    </source>
</evidence>
<dbReference type="CDD" id="cd00096">
    <property type="entry name" value="Ig"/>
    <property type="match status" value="1"/>
</dbReference>
<name>T1J6R7_STRMM</name>
<dbReference type="GO" id="GO:0009653">
    <property type="term" value="P:anatomical structure morphogenesis"/>
    <property type="evidence" value="ECO:0007669"/>
    <property type="project" value="UniProtKB-ARBA"/>
</dbReference>
<organism evidence="12 13">
    <name type="scientific">Strigamia maritima</name>
    <name type="common">European centipede</name>
    <name type="synonym">Geophilus maritimus</name>
    <dbReference type="NCBI Taxonomy" id="126957"/>
    <lineage>
        <taxon>Eukaryota</taxon>
        <taxon>Metazoa</taxon>
        <taxon>Ecdysozoa</taxon>
        <taxon>Arthropoda</taxon>
        <taxon>Myriapoda</taxon>
        <taxon>Chilopoda</taxon>
        <taxon>Pleurostigmophora</taxon>
        <taxon>Geophilomorpha</taxon>
        <taxon>Linotaeniidae</taxon>
        <taxon>Strigamia</taxon>
    </lineage>
</organism>
<dbReference type="EnsemblMetazoa" id="SMAR009342-RA">
    <property type="protein sequence ID" value="SMAR009342-PA"/>
    <property type="gene ID" value="SMAR009342"/>
</dbReference>
<feature type="chain" id="PRO_5004579994" description="Down syndrome cell adhesion molecule" evidence="9">
    <location>
        <begin position="27"/>
        <end position="1950"/>
    </location>
</feature>
<feature type="domain" description="Ig-like" evidence="10">
    <location>
        <begin position="1045"/>
        <end position="1138"/>
    </location>
</feature>
<dbReference type="OMA" id="THGNERS"/>
<dbReference type="InterPro" id="IPR003599">
    <property type="entry name" value="Ig_sub"/>
</dbReference>
<dbReference type="SMART" id="SM00409">
    <property type="entry name" value="IG"/>
    <property type="match status" value="11"/>
</dbReference>
<feature type="signal peptide" evidence="9">
    <location>
        <begin position="1"/>
        <end position="26"/>
    </location>
</feature>
<dbReference type="SMART" id="SM00060">
    <property type="entry name" value="FN3"/>
    <property type="match status" value="5"/>
</dbReference>
<sequence>MCTGNMNTFKGYLLLIIGLLFVLTRAQQDQAPKFTTDFPLNFDFSNSTGGELHCTAHGFPSPNITWLLVDDSPVTVVPRLRKTTSDGSLLFPSFAAEDYRQDVHGVSYKCAATNALGTIVSHEIKIKGVVNQAFDVHVYDVYTIQGNTAAMRCHIPKFLLRYVNVTAWIKDSVISITGSTLNTNDKYIILPSGELLIKEVDSNDAHTTYRCQVAHRLTNEVKISINPGRLIVTDSQGKVPPKMLFSQAEVITQKHKKVFLPCVANGNPPPKYIWTKQMPSGVFESIQMSGRVKLVSGLLIIENAQISDSGNYICTADNEINSDNVAIKVKITEPLKVTTSPSESIVDANQPMSISCKVTGLPVHSINWLKDGKPLSREDISQTNNETIHIHKMKTEFAGIYQCFADNDFYTSYGTSVLKLGATVPVLVRGFEEKNYELGDELLLQCSAKGNPTPQFEWKLDNFNLPLRGRGRIEMKSNNVNEVTSTFSVSNVKTDDGGVYFCYANTVKGRVYHAARINVKGSLGTRTNVKYQASEGDKMQLECPVYGHSIKSITWERIPPKVTPFSFQDELIREGARARIQCVVREGQSPIKIIWLMNGQLIPPDQGVLIHDIDEFSSILMISSISPRHNGNYTCKATNAAGTAQHTAPLFVNVPPKIVPFAFQDDQFFKGMRAQIVCAVSQGDMPITFQWLKDGKTISTSMGITSRNYDDHANSLTIENVSSVHTGNYTCVAGNRATKVSHTAQLLVHVAPKITPFAFPHKVFEGRSLIRISCVLYQGDLPIVFQWLKNGLELNINEKITTSLVDEYSSTLKIGDIQNVDAGNYTCVAKNSAATVSHTAQLVVHVPPKVVPFTFQDDFLSEGMLVRVSCVVSRGDLPLSLSWLKDGQILASELAVSVRKFDEFSSVLSIDPVTIKHAGNYSCVAQNHAGISTHSAKLTVRVPPSWVIEPKSVTTTTGRSLLLHCQAEGFPLPIITWEKAKDSDDLAAGISEQIETTDDTQIYSNGTLLFQNVQRSDEGLYICIANNGIQEPLSHVVSVTIQAAPEFKQPNIELKVKKGEETDISCEAKGNFPISYSWTANKHTINEEHTRYKVVEIQNEEIAKSISKLHISWVDRKDSTVFTCTAKNDIGVSVLTVTLLVQEAPDAPLILTPIKVINQSIQLSWTMTYDGNSGITSYHIQYKKECRYGIDRWEDKMKSTTTLGSTTEVKIVKLKPATVYSFRVMAENQIGNSSFSDIVTAKTDENVPEGFPESVDVESIDANTLRITWKPPMKSLWNGAIRGYNIGYKIHDSSDAFTYMSLEVPDDYTEELIYQLTDLHMYTQYDIIVQAYNSKGIGPASDTLLAMTSEDVPSSPPQDVRCSSLSSKSIYVLWDSPAPETLNGILRGYKVLYKPTDEWYDAMIQSKILETSKVTITNLEVNTNYSIQILAFTKMGDGAKSLPTFCKTHEDVPEPPVSIKVLPSSSDSVVVAWKPPQKSNGALVKYNIYYKSIENGDQINVETQNTEELQRDASVQQANANNQFVELKGLKKNKKYAFWVTATSAIGESSGSSVVAQTVADSIVAAKTASFDTIIKTPWQEDIVLPCLAVGVPTPNRNGQLDYQLKESSRLNIKSDGAVVINKVNSEDSGNYTCAVYNEHGRDEVSYLVAVLVPPSAPIVDVISKSRTSVKIQWRRGLTGGESIRGLIISIGYLLHFKRDNDIWNIVEIRADQALYTLDNLVCGSTYQLYMEAFNNIGTGAPCDTITITTDGADNASLYRNTQSDFRVDVIPPSKDEVIREGSTFVTVHLESWPSSGCPVSSFSADYKPVRGGDWVIAGSSTLAPDTFEESISQNTGSVGTPSDIGDADTQMNTWVRNSQVIHTLPRGHFAHFDRHGTFQRRSTDPSPYATSHLTDCHHPDHGKSRLGILENNFHDANSAEDGYDPPPRTHMIQNLISKDDNRDDGTSIA</sequence>
<feature type="domain" description="Ig-like" evidence="10">
    <location>
        <begin position="944"/>
        <end position="1040"/>
    </location>
</feature>
<dbReference type="PhylomeDB" id="T1J6R7"/>
<feature type="domain" description="Ig-like" evidence="10">
    <location>
        <begin position="32"/>
        <end position="121"/>
    </location>
</feature>
<dbReference type="FunFam" id="2.60.40.10:FF:000104">
    <property type="entry name" value="Down syndrome cell adhesion molecule b"/>
    <property type="match status" value="1"/>
</dbReference>
<keyword evidence="8" id="KW-0393">Immunoglobulin domain</keyword>
<feature type="domain" description="Fibronectin type-III" evidence="11">
    <location>
        <begin position="1144"/>
        <end position="1246"/>
    </location>
</feature>
<dbReference type="InterPro" id="IPR007110">
    <property type="entry name" value="Ig-like_dom"/>
</dbReference>
<dbReference type="HOGENOM" id="CLU_001038_4_0_1"/>
<keyword evidence="7" id="KW-1015">Disulfide bond</keyword>
<feature type="domain" description="Ig-like" evidence="10">
    <location>
        <begin position="1581"/>
        <end position="1646"/>
    </location>
</feature>
<evidence type="ECO:0000256" key="1">
    <source>
        <dbReference type="ARBA" id="ARBA00004370"/>
    </source>
</evidence>
<evidence type="ECO:0000313" key="12">
    <source>
        <dbReference type="EnsemblMetazoa" id="SMAR009342-PA"/>
    </source>
</evidence>
<dbReference type="FunFam" id="2.60.40.10:FF:000093">
    <property type="entry name" value="Down syndrome cell adhesion molecule, isoform B"/>
    <property type="match status" value="1"/>
</dbReference>
<keyword evidence="3 9" id="KW-0732">Signal</keyword>
<dbReference type="InterPro" id="IPR036179">
    <property type="entry name" value="Ig-like_dom_sf"/>
</dbReference>
<evidence type="ECO:0000256" key="7">
    <source>
        <dbReference type="ARBA" id="ARBA00023157"/>
    </source>
</evidence>
<dbReference type="FunFam" id="2.60.40.10:FF:000028">
    <property type="entry name" value="Neuronal cell adhesion molecule"/>
    <property type="match status" value="1"/>
</dbReference>
<dbReference type="PANTHER" id="PTHR44170">
    <property type="entry name" value="PROTEIN SIDEKICK"/>
    <property type="match status" value="1"/>
</dbReference>
<dbReference type="InterPro" id="IPR003598">
    <property type="entry name" value="Ig_sub2"/>
</dbReference>
<feature type="domain" description="Fibronectin type-III" evidence="11">
    <location>
        <begin position="1251"/>
        <end position="1351"/>
    </location>
</feature>
<dbReference type="Pfam" id="PF13927">
    <property type="entry name" value="Ig_3"/>
    <property type="match status" value="5"/>
</dbReference>
<dbReference type="CDD" id="cd00063">
    <property type="entry name" value="FN3"/>
    <property type="match status" value="5"/>
</dbReference>
<evidence type="ECO:0000313" key="13">
    <source>
        <dbReference type="Proteomes" id="UP000014500"/>
    </source>
</evidence>
<comment type="subcellular location">
    <subcellularLocation>
        <location evidence="1">Membrane</location>
    </subcellularLocation>
</comment>
<proteinExistence type="predicted"/>
<dbReference type="FunFam" id="2.60.40.10:FF:000333">
    <property type="entry name" value="Down syndrome cell adhesion molecule"/>
    <property type="match status" value="4"/>
</dbReference>
<keyword evidence="4" id="KW-0677">Repeat</keyword>
<dbReference type="Pfam" id="PF07679">
    <property type="entry name" value="I-set"/>
    <property type="match status" value="5"/>
</dbReference>
<dbReference type="Pfam" id="PF00041">
    <property type="entry name" value="fn3"/>
    <property type="match status" value="4"/>
</dbReference>
<dbReference type="SUPFAM" id="SSF49265">
    <property type="entry name" value="Fibronectin type III"/>
    <property type="match status" value="3"/>
</dbReference>
<dbReference type="InterPro" id="IPR036116">
    <property type="entry name" value="FN3_sf"/>
</dbReference>
<dbReference type="FunFam" id="2.60.40.10:FF:000032">
    <property type="entry name" value="palladin isoform X1"/>
    <property type="match status" value="1"/>
</dbReference>
<dbReference type="STRING" id="126957.T1J6R7"/>
<dbReference type="GO" id="GO:0016020">
    <property type="term" value="C:membrane"/>
    <property type="evidence" value="ECO:0007669"/>
    <property type="project" value="UniProtKB-SubCell"/>
</dbReference>
<dbReference type="eggNOG" id="KOG3510">
    <property type="taxonomic scope" value="Eukaryota"/>
</dbReference>
<dbReference type="SMART" id="SM00408">
    <property type="entry name" value="IGc2"/>
    <property type="match status" value="11"/>
</dbReference>
<feature type="domain" description="Ig-like" evidence="10">
    <location>
        <begin position="560"/>
        <end position="651"/>
    </location>
</feature>
<evidence type="ECO:0000256" key="2">
    <source>
        <dbReference type="ARBA" id="ARBA00022692"/>
    </source>
</evidence>
<evidence type="ECO:0000256" key="3">
    <source>
        <dbReference type="ARBA" id="ARBA00022729"/>
    </source>
</evidence>
<dbReference type="Gene3D" id="2.60.40.10">
    <property type="entry name" value="Immunoglobulins"/>
    <property type="match status" value="17"/>
</dbReference>
<dbReference type="InterPro" id="IPR003961">
    <property type="entry name" value="FN3_dom"/>
</dbReference>
<feature type="domain" description="Fibronectin type-III" evidence="11">
    <location>
        <begin position="1356"/>
        <end position="1451"/>
    </location>
</feature>
<dbReference type="PANTHER" id="PTHR44170:SF54">
    <property type="entry name" value="FI24025P1"/>
    <property type="match status" value="1"/>
</dbReference>
<keyword evidence="13" id="KW-1185">Reference proteome</keyword>
<evidence type="ECO:0000259" key="10">
    <source>
        <dbReference type="PROSITE" id="PS50835"/>
    </source>
</evidence>
<dbReference type="PROSITE" id="PS50853">
    <property type="entry name" value="FN3"/>
    <property type="match status" value="5"/>
</dbReference>
<evidence type="ECO:0000256" key="9">
    <source>
        <dbReference type="SAM" id="SignalP"/>
    </source>
</evidence>
<feature type="domain" description="Ig-like" evidence="10">
    <location>
        <begin position="752"/>
        <end position="843"/>
    </location>
</feature>
<evidence type="ECO:0000256" key="6">
    <source>
        <dbReference type="ARBA" id="ARBA00023136"/>
    </source>
</evidence>
<feature type="domain" description="Ig-like" evidence="10">
    <location>
        <begin position="334"/>
        <end position="421"/>
    </location>
</feature>
<dbReference type="GO" id="GO:0098609">
    <property type="term" value="P:cell-cell adhesion"/>
    <property type="evidence" value="ECO:0007669"/>
    <property type="project" value="TreeGrafter"/>
</dbReference>
<dbReference type="GO" id="GO:0030154">
    <property type="term" value="P:cell differentiation"/>
    <property type="evidence" value="ECO:0007669"/>
    <property type="project" value="UniProtKB-ARBA"/>
</dbReference>
<evidence type="ECO:0000256" key="5">
    <source>
        <dbReference type="ARBA" id="ARBA00022989"/>
    </source>
</evidence>
<keyword evidence="2" id="KW-0812">Transmembrane</keyword>
<reference evidence="12" key="2">
    <citation type="submission" date="2015-02" db="UniProtKB">
        <authorList>
            <consortium name="EnsemblMetazoa"/>
        </authorList>
    </citation>
    <scope>IDENTIFICATION</scope>
</reference>
<feature type="domain" description="Ig-like" evidence="10">
    <location>
        <begin position="656"/>
        <end position="741"/>
    </location>
</feature>